<reference evidence="1" key="1">
    <citation type="submission" date="2020-11" db="EMBL/GenBank/DDBJ databases">
        <authorList>
            <consortium name="DOE Joint Genome Institute"/>
            <person name="Ahrendt S."/>
            <person name="Riley R."/>
            <person name="Andreopoulos W."/>
            <person name="LaButti K."/>
            <person name="Pangilinan J."/>
            <person name="Ruiz-duenas F.J."/>
            <person name="Barrasa J.M."/>
            <person name="Sanchez-Garcia M."/>
            <person name="Camarero S."/>
            <person name="Miyauchi S."/>
            <person name="Serrano A."/>
            <person name="Linde D."/>
            <person name="Babiker R."/>
            <person name="Drula E."/>
            <person name="Ayuso-Fernandez I."/>
            <person name="Pacheco R."/>
            <person name="Padilla G."/>
            <person name="Ferreira P."/>
            <person name="Barriuso J."/>
            <person name="Kellner H."/>
            <person name="Castanera R."/>
            <person name="Alfaro M."/>
            <person name="Ramirez L."/>
            <person name="Pisabarro A.G."/>
            <person name="Kuo A."/>
            <person name="Tritt A."/>
            <person name="Lipzen A."/>
            <person name="He G."/>
            <person name="Yan M."/>
            <person name="Ng V."/>
            <person name="Cullen D."/>
            <person name="Martin F."/>
            <person name="Rosso M.-N."/>
            <person name="Henrissat B."/>
            <person name="Hibbett D."/>
            <person name="Martinez A.T."/>
            <person name="Grigoriev I.V."/>
        </authorList>
    </citation>
    <scope>NUCLEOTIDE SEQUENCE</scope>
    <source>
        <strain evidence="1">AH 44721</strain>
    </source>
</reference>
<evidence type="ECO:0000313" key="2">
    <source>
        <dbReference type="Proteomes" id="UP000724874"/>
    </source>
</evidence>
<dbReference type="Proteomes" id="UP000724874">
    <property type="component" value="Unassembled WGS sequence"/>
</dbReference>
<accession>A0A9P5NJX9</accession>
<dbReference type="OrthoDB" id="2750929at2759"/>
<dbReference type="EMBL" id="JADNYJ010000066">
    <property type="protein sequence ID" value="KAF8893723.1"/>
    <property type="molecule type" value="Genomic_DNA"/>
</dbReference>
<organism evidence="1 2">
    <name type="scientific">Gymnopilus junonius</name>
    <name type="common">Spectacular rustgill mushroom</name>
    <name type="synonym">Gymnopilus spectabilis subsp. junonius</name>
    <dbReference type="NCBI Taxonomy" id="109634"/>
    <lineage>
        <taxon>Eukaryota</taxon>
        <taxon>Fungi</taxon>
        <taxon>Dikarya</taxon>
        <taxon>Basidiomycota</taxon>
        <taxon>Agaricomycotina</taxon>
        <taxon>Agaricomycetes</taxon>
        <taxon>Agaricomycetidae</taxon>
        <taxon>Agaricales</taxon>
        <taxon>Agaricineae</taxon>
        <taxon>Hymenogastraceae</taxon>
        <taxon>Gymnopilus</taxon>
    </lineage>
</organism>
<protein>
    <submittedName>
        <fullName evidence="1">Uncharacterized protein</fullName>
    </submittedName>
</protein>
<sequence>MSFMTFLLKPATLPGRSGAIARVHKHRFITRSSTKPTFRSTSTLIIKTLDPRKLELSAQPIYDLSGLKFTRLLVPSENGWVSAEYRRIDNSRLPFPPGTAGVLYYNQPPAERPPISGALRFRILSDVSKFDEGEDLVFRRRYEDGVWQVPLYNLVKADKWLAVRSMLVKEALVDKELIAGIQKFPGFSTGRVNYHYELGQPFVIDFESNIAIARILMTRSMRHLFRWTPMPYVHNHVYKVSGRNPYLGRILVRLELSHPSNTPGIKQNLVLRVLDILKPFQSTRSEGDFLAPPVPGELLTWKRFGLKEMPLFYPLAKRPGGQNIAEFAGIPWL</sequence>
<keyword evidence="2" id="KW-1185">Reference proteome</keyword>
<name>A0A9P5NJX9_GYMJU</name>
<comment type="caution">
    <text evidence="1">The sequence shown here is derived from an EMBL/GenBank/DDBJ whole genome shotgun (WGS) entry which is preliminary data.</text>
</comment>
<evidence type="ECO:0000313" key="1">
    <source>
        <dbReference type="EMBL" id="KAF8893723.1"/>
    </source>
</evidence>
<gene>
    <name evidence="1" type="ORF">CPB84DRAFT_1783252</name>
</gene>
<dbReference type="AlphaFoldDB" id="A0A9P5NJX9"/>
<proteinExistence type="predicted"/>